<dbReference type="FunFam" id="3.40.50.1820:FF:000143">
    <property type="entry name" value="Carboxypeptidase"/>
    <property type="match status" value="1"/>
</dbReference>
<dbReference type="FunFam" id="3.40.50.12670:FF:000001">
    <property type="entry name" value="Carboxypeptidase"/>
    <property type="match status" value="1"/>
</dbReference>
<evidence type="ECO:0000256" key="6">
    <source>
        <dbReference type="ARBA" id="ARBA00022729"/>
    </source>
</evidence>
<dbReference type="PROSITE" id="PS00131">
    <property type="entry name" value="CARBOXYPEPT_SER_SER"/>
    <property type="match status" value="1"/>
</dbReference>
<accession>A0A6P6B3D1</accession>
<dbReference type="PRINTS" id="PR00724">
    <property type="entry name" value="CRBOXYPTASEC"/>
</dbReference>
<dbReference type="OrthoDB" id="443318at2759"/>
<organism evidence="12 13">
    <name type="scientific">Durio zibethinus</name>
    <name type="common">Durian</name>
    <dbReference type="NCBI Taxonomy" id="66656"/>
    <lineage>
        <taxon>Eukaryota</taxon>
        <taxon>Viridiplantae</taxon>
        <taxon>Streptophyta</taxon>
        <taxon>Embryophyta</taxon>
        <taxon>Tracheophyta</taxon>
        <taxon>Spermatophyta</taxon>
        <taxon>Magnoliopsida</taxon>
        <taxon>eudicotyledons</taxon>
        <taxon>Gunneridae</taxon>
        <taxon>Pentapetalae</taxon>
        <taxon>rosids</taxon>
        <taxon>malvids</taxon>
        <taxon>Malvales</taxon>
        <taxon>Malvaceae</taxon>
        <taxon>Helicteroideae</taxon>
        <taxon>Durio</taxon>
    </lineage>
</organism>
<feature type="signal peptide" evidence="11">
    <location>
        <begin position="1"/>
        <end position="27"/>
    </location>
</feature>
<dbReference type="GO" id="GO:0006508">
    <property type="term" value="P:proteolysis"/>
    <property type="evidence" value="ECO:0007669"/>
    <property type="project" value="UniProtKB-KW"/>
</dbReference>
<comment type="similarity">
    <text evidence="2 11">Belongs to the peptidase S10 family.</text>
</comment>
<dbReference type="RefSeq" id="XP_022771560.1">
    <property type="nucleotide sequence ID" value="XM_022915825.1"/>
</dbReference>
<dbReference type="GO" id="GO:0004185">
    <property type="term" value="F:serine-type carboxypeptidase activity"/>
    <property type="evidence" value="ECO:0007669"/>
    <property type="project" value="UniProtKB-UniRule"/>
</dbReference>
<evidence type="ECO:0000256" key="8">
    <source>
        <dbReference type="ARBA" id="ARBA00023157"/>
    </source>
</evidence>
<dbReference type="PANTHER" id="PTHR11802">
    <property type="entry name" value="SERINE PROTEASE FAMILY S10 SERINE CARBOXYPEPTIDASE"/>
    <property type="match status" value="1"/>
</dbReference>
<keyword evidence="12" id="KW-1185">Reference proteome</keyword>
<evidence type="ECO:0000256" key="10">
    <source>
        <dbReference type="ARBA" id="ARBA00037399"/>
    </source>
</evidence>
<sequence length="498" mass="55920">MAKATTLCFYKVIYFCLFFSFAVLAESAPENALITQLPGFAGTFPSKHYSGYVNIDQSHGKNLFYYFVESERKPSEDPVVLWLNGGPGCSSFDGFVYEHGPFNFEAAKTNGGLPQLHLNMYSWSKVSNIIYLDSPVGVGLSYSKNQSDYVTGDLQTATDTHAFLLKWFELYPEFLTNPFFIAGESYAGIYVPTLSYEVVKGIDAGTKPVTNFKGYLVGNGVTDDEFDGNALVPFAHGMGLISDELYEEVKNECRGNFYNPLSETCESELEKVDENINGLNMYNILEPCYHDPATLEATDIKIRLPSSFRMLGETDRPLAVRKRMFGRAWPLRAPVRDGIVPTWPQLLHSQSVPCTDDEVATKWLNNAAVRKAIHAVEETVIGRWELCTDNILYHHDAGSMIKYHKNLTARGYRALIFSGDHDMCVPFTGSEAWTRSVGYEIVDEWRPWTSNGQIAGYLQGYDNNLTFLTIKGAGHTVPEYKPREALDFYSRFLAGKPI</sequence>
<dbReference type="InterPro" id="IPR018202">
    <property type="entry name" value="Ser_caboxypep_ser_AS"/>
</dbReference>
<dbReference type="SUPFAM" id="SSF53474">
    <property type="entry name" value="alpha/beta-Hydrolases"/>
    <property type="match status" value="1"/>
</dbReference>
<keyword evidence="6 11" id="KW-0732">Signal</keyword>
<keyword evidence="9" id="KW-0325">Glycoprotein</keyword>
<keyword evidence="3" id="KW-0964">Secreted</keyword>
<dbReference type="GeneID" id="111314448"/>
<dbReference type="PANTHER" id="PTHR11802:SF254">
    <property type="entry name" value="SERINE CARBOXYPEPTIDASE-LIKE 20"/>
    <property type="match status" value="1"/>
</dbReference>
<keyword evidence="8" id="KW-1015">Disulfide bond</keyword>
<evidence type="ECO:0000256" key="11">
    <source>
        <dbReference type="RuleBase" id="RU361156"/>
    </source>
</evidence>
<dbReference type="GO" id="GO:0016747">
    <property type="term" value="F:acyltransferase activity, transferring groups other than amino-acyl groups"/>
    <property type="evidence" value="ECO:0007669"/>
    <property type="project" value="TreeGrafter"/>
</dbReference>
<dbReference type="Pfam" id="PF00450">
    <property type="entry name" value="Peptidase_S10"/>
    <property type="match status" value="1"/>
</dbReference>
<evidence type="ECO:0000256" key="5">
    <source>
        <dbReference type="ARBA" id="ARBA00022670"/>
    </source>
</evidence>
<keyword evidence="4 11" id="KW-0121">Carboxypeptidase</keyword>
<name>A0A6P6B3D1_DURZI</name>
<dbReference type="GO" id="GO:0019748">
    <property type="term" value="P:secondary metabolic process"/>
    <property type="evidence" value="ECO:0007669"/>
    <property type="project" value="TreeGrafter"/>
</dbReference>
<keyword evidence="5 11" id="KW-0645">Protease</keyword>
<dbReference type="InterPro" id="IPR033124">
    <property type="entry name" value="Ser_caboxypep_his_AS"/>
</dbReference>
<dbReference type="Gene3D" id="3.40.50.1820">
    <property type="entry name" value="alpha/beta hydrolase"/>
    <property type="match status" value="1"/>
</dbReference>
<evidence type="ECO:0000256" key="3">
    <source>
        <dbReference type="ARBA" id="ARBA00022525"/>
    </source>
</evidence>
<evidence type="ECO:0000256" key="9">
    <source>
        <dbReference type="ARBA" id="ARBA00023180"/>
    </source>
</evidence>
<proteinExistence type="inferred from homology"/>
<dbReference type="GO" id="GO:0005576">
    <property type="term" value="C:extracellular region"/>
    <property type="evidence" value="ECO:0007669"/>
    <property type="project" value="UniProtKB-SubCell"/>
</dbReference>
<dbReference type="InterPro" id="IPR001563">
    <property type="entry name" value="Peptidase_S10"/>
</dbReference>
<dbReference type="Gene3D" id="3.40.50.12670">
    <property type="match status" value="1"/>
</dbReference>
<dbReference type="KEGG" id="dzi:111314448"/>
<dbReference type="InterPro" id="IPR029058">
    <property type="entry name" value="AB_hydrolase_fold"/>
</dbReference>
<evidence type="ECO:0000313" key="12">
    <source>
        <dbReference type="Proteomes" id="UP000515121"/>
    </source>
</evidence>
<evidence type="ECO:0000256" key="2">
    <source>
        <dbReference type="ARBA" id="ARBA00009431"/>
    </source>
</evidence>
<evidence type="ECO:0000313" key="13">
    <source>
        <dbReference type="RefSeq" id="XP_022771560.1"/>
    </source>
</evidence>
<comment type="subcellular location">
    <subcellularLocation>
        <location evidence="1">Secreted</location>
    </subcellularLocation>
</comment>
<feature type="chain" id="PRO_5028524499" description="Carboxypeptidase" evidence="11">
    <location>
        <begin position="28"/>
        <end position="498"/>
    </location>
</feature>
<dbReference type="PROSITE" id="PS00560">
    <property type="entry name" value="CARBOXYPEPT_SER_HIS"/>
    <property type="match status" value="1"/>
</dbReference>
<dbReference type="Proteomes" id="UP000515121">
    <property type="component" value="Unplaced"/>
</dbReference>
<protein>
    <recommendedName>
        <fullName evidence="11">Carboxypeptidase</fullName>
        <ecNumber evidence="11">3.4.16.-</ecNumber>
    </recommendedName>
</protein>
<evidence type="ECO:0000256" key="1">
    <source>
        <dbReference type="ARBA" id="ARBA00004613"/>
    </source>
</evidence>
<gene>
    <name evidence="13" type="primary">LOC111314448</name>
</gene>
<keyword evidence="7 11" id="KW-0378">Hydrolase</keyword>
<reference evidence="13" key="1">
    <citation type="submission" date="2025-08" db="UniProtKB">
        <authorList>
            <consortium name="RefSeq"/>
        </authorList>
    </citation>
    <scope>IDENTIFICATION</scope>
    <source>
        <tissue evidence="13">Fruit stalk</tissue>
    </source>
</reference>
<dbReference type="AlphaFoldDB" id="A0A6P6B3D1"/>
<evidence type="ECO:0000256" key="7">
    <source>
        <dbReference type="ARBA" id="ARBA00022801"/>
    </source>
</evidence>
<comment type="function">
    <text evidence="10">Probable carboxypeptidase.</text>
</comment>
<dbReference type="EC" id="3.4.16.-" evidence="11"/>
<evidence type="ECO:0000256" key="4">
    <source>
        <dbReference type="ARBA" id="ARBA00022645"/>
    </source>
</evidence>